<dbReference type="Proteomes" id="UP000292082">
    <property type="component" value="Unassembled WGS sequence"/>
</dbReference>
<dbReference type="EMBL" id="ML145363">
    <property type="protein sequence ID" value="TBU51205.1"/>
    <property type="molecule type" value="Genomic_DNA"/>
</dbReference>
<evidence type="ECO:0000313" key="2">
    <source>
        <dbReference type="EMBL" id="TBU51205.1"/>
    </source>
</evidence>
<accession>A0A4Q9NCP6</accession>
<evidence type="ECO:0000313" key="1">
    <source>
        <dbReference type="EMBL" id="TBU51184.1"/>
    </source>
</evidence>
<protein>
    <submittedName>
        <fullName evidence="1">Uncharacterized protein</fullName>
    </submittedName>
</protein>
<evidence type="ECO:0000313" key="3">
    <source>
        <dbReference type="Proteomes" id="UP000292082"/>
    </source>
</evidence>
<dbReference type="AlphaFoldDB" id="A0A4Q9NCP6"/>
<organism evidence="1 3">
    <name type="scientific">Dichomitus squalens</name>
    <dbReference type="NCBI Taxonomy" id="114155"/>
    <lineage>
        <taxon>Eukaryota</taxon>
        <taxon>Fungi</taxon>
        <taxon>Dikarya</taxon>
        <taxon>Basidiomycota</taxon>
        <taxon>Agaricomycotina</taxon>
        <taxon>Agaricomycetes</taxon>
        <taxon>Polyporales</taxon>
        <taxon>Polyporaceae</taxon>
        <taxon>Dichomitus</taxon>
    </lineage>
</organism>
<gene>
    <name evidence="2" type="ORF">BD310DRAFT_982816</name>
    <name evidence="1" type="ORF">BD310DRAFT_982836</name>
</gene>
<proteinExistence type="predicted"/>
<reference evidence="1 3" key="1">
    <citation type="submission" date="2019-01" db="EMBL/GenBank/DDBJ databases">
        <title>Draft genome sequences of three monokaryotic isolates of the white-rot basidiomycete fungus Dichomitus squalens.</title>
        <authorList>
            <consortium name="DOE Joint Genome Institute"/>
            <person name="Lopez S.C."/>
            <person name="Andreopoulos B."/>
            <person name="Pangilinan J."/>
            <person name="Lipzen A."/>
            <person name="Riley R."/>
            <person name="Ahrendt S."/>
            <person name="Ng V."/>
            <person name="Barry K."/>
            <person name="Daum C."/>
            <person name="Grigoriev I.V."/>
            <person name="Hilden K.S."/>
            <person name="Makela M.R."/>
            <person name="de Vries R.P."/>
        </authorList>
    </citation>
    <scope>NUCLEOTIDE SEQUENCE [LARGE SCALE GENOMIC DNA]</scope>
    <source>
        <strain evidence="1 3">CBS 464.89</strain>
    </source>
</reference>
<name>A0A4Q9NCP6_9APHY</name>
<keyword evidence="3" id="KW-1185">Reference proteome</keyword>
<sequence>MANAIGTSRTTGTAAGLIDDAPTLGTAAGIDDTLTLGTEDAHATGTVIDTANQNMGPLTMSYLGPTMSTVDVAHPQATTLRRRVRCPFNVRPEKTCPRHRTHTEPHLKPYNPPWTPVCQCFLPNTGPMSGWPPRRQSFKKIPKPTYQP</sequence>
<dbReference type="EMBL" id="ML145368">
    <property type="protein sequence ID" value="TBU51184.1"/>
    <property type="molecule type" value="Genomic_DNA"/>
</dbReference>